<organism evidence="9 10">
    <name type="scientific">Pseudonocardia aurantiaca</name>
    <dbReference type="NCBI Taxonomy" id="75290"/>
    <lineage>
        <taxon>Bacteria</taxon>
        <taxon>Bacillati</taxon>
        <taxon>Actinomycetota</taxon>
        <taxon>Actinomycetes</taxon>
        <taxon>Pseudonocardiales</taxon>
        <taxon>Pseudonocardiaceae</taxon>
        <taxon>Pseudonocardia</taxon>
    </lineage>
</organism>
<dbReference type="PANTHER" id="PTHR30353:SF0">
    <property type="entry name" value="TRANSMEMBRANE PROTEIN"/>
    <property type="match status" value="1"/>
</dbReference>
<evidence type="ECO:0000256" key="1">
    <source>
        <dbReference type="ARBA" id="ARBA00004651"/>
    </source>
</evidence>
<dbReference type="RefSeq" id="WP_343973827.1">
    <property type="nucleotide sequence ID" value="NZ_BAAAJG010000004.1"/>
</dbReference>
<evidence type="ECO:0000256" key="7">
    <source>
        <dbReference type="RuleBase" id="RU367016"/>
    </source>
</evidence>
<dbReference type="PANTHER" id="PTHR30353">
    <property type="entry name" value="INNER MEMBRANE PROTEIN DEDA-RELATED"/>
    <property type="match status" value="1"/>
</dbReference>
<keyword evidence="4 7" id="KW-0812">Transmembrane</keyword>
<evidence type="ECO:0000256" key="5">
    <source>
        <dbReference type="ARBA" id="ARBA00022989"/>
    </source>
</evidence>
<dbReference type="Proteomes" id="UP001597145">
    <property type="component" value="Unassembled WGS sequence"/>
</dbReference>
<feature type="domain" description="VTT" evidence="8">
    <location>
        <begin position="51"/>
        <end position="176"/>
    </location>
</feature>
<dbReference type="InterPro" id="IPR032816">
    <property type="entry name" value="VTT_dom"/>
</dbReference>
<dbReference type="Pfam" id="PF09335">
    <property type="entry name" value="VTT_dom"/>
    <property type="match status" value="1"/>
</dbReference>
<dbReference type="EMBL" id="JBHUCP010000010">
    <property type="protein sequence ID" value="MFD1531169.1"/>
    <property type="molecule type" value="Genomic_DNA"/>
</dbReference>
<gene>
    <name evidence="9" type="ORF">ACFSCY_17155</name>
</gene>
<protein>
    <submittedName>
        <fullName evidence="9">DedA family protein</fullName>
    </submittedName>
</protein>
<evidence type="ECO:0000256" key="4">
    <source>
        <dbReference type="ARBA" id="ARBA00022692"/>
    </source>
</evidence>
<proteinExistence type="inferred from homology"/>
<evidence type="ECO:0000256" key="6">
    <source>
        <dbReference type="ARBA" id="ARBA00023136"/>
    </source>
</evidence>
<feature type="transmembrane region" description="Helical" evidence="7">
    <location>
        <begin position="189"/>
        <end position="209"/>
    </location>
</feature>
<accession>A0ABW4FLA8</accession>
<feature type="transmembrane region" description="Helical" evidence="7">
    <location>
        <begin position="30"/>
        <end position="51"/>
    </location>
</feature>
<evidence type="ECO:0000313" key="10">
    <source>
        <dbReference type="Proteomes" id="UP001597145"/>
    </source>
</evidence>
<comment type="similarity">
    <text evidence="2 7">Belongs to the DedA family.</text>
</comment>
<sequence>MWREPASGALPEEDDTVDMTALVQGISGPAVYAATGVFALLESAAFVGLVVPGETALLLAGALAALGHASLTIMIATAVVGAILGDLVGYGMGRGLGRRVRGTRWGRAVGAARWDRADEMVRTRGPLAVFLGRWVGVLRALVPMAAGAARMPVRRFLLWNVLGGASWATSVLVAGYLAGSSWDAVQGWVGVWAAAMTAVAAALVAAPVLRRMWQRHRTRNGAGLPEPAGRR</sequence>
<keyword evidence="3 7" id="KW-1003">Cell membrane</keyword>
<feature type="transmembrane region" description="Helical" evidence="7">
    <location>
        <begin position="156"/>
        <end position="177"/>
    </location>
</feature>
<keyword evidence="6 7" id="KW-0472">Membrane</keyword>
<feature type="transmembrane region" description="Helical" evidence="7">
    <location>
        <begin position="58"/>
        <end position="84"/>
    </location>
</feature>
<evidence type="ECO:0000313" key="9">
    <source>
        <dbReference type="EMBL" id="MFD1531169.1"/>
    </source>
</evidence>
<keyword evidence="5 7" id="KW-1133">Transmembrane helix</keyword>
<evidence type="ECO:0000259" key="8">
    <source>
        <dbReference type="Pfam" id="PF09335"/>
    </source>
</evidence>
<evidence type="ECO:0000256" key="3">
    <source>
        <dbReference type="ARBA" id="ARBA00022475"/>
    </source>
</evidence>
<comment type="caution">
    <text evidence="9">The sequence shown here is derived from an EMBL/GenBank/DDBJ whole genome shotgun (WGS) entry which is preliminary data.</text>
</comment>
<dbReference type="InterPro" id="IPR032818">
    <property type="entry name" value="DedA-like"/>
</dbReference>
<evidence type="ECO:0000256" key="2">
    <source>
        <dbReference type="ARBA" id="ARBA00010792"/>
    </source>
</evidence>
<reference evidence="10" key="1">
    <citation type="journal article" date="2019" name="Int. J. Syst. Evol. Microbiol.">
        <title>The Global Catalogue of Microorganisms (GCM) 10K type strain sequencing project: providing services to taxonomists for standard genome sequencing and annotation.</title>
        <authorList>
            <consortium name="The Broad Institute Genomics Platform"/>
            <consortium name="The Broad Institute Genome Sequencing Center for Infectious Disease"/>
            <person name="Wu L."/>
            <person name="Ma J."/>
        </authorList>
    </citation>
    <scope>NUCLEOTIDE SEQUENCE [LARGE SCALE GENOMIC DNA]</scope>
    <source>
        <strain evidence="10">JCM 12165</strain>
    </source>
</reference>
<comment type="subcellular location">
    <subcellularLocation>
        <location evidence="1 7">Cell membrane</location>
        <topology evidence="1 7">Multi-pass membrane protein</topology>
    </subcellularLocation>
</comment>
<keyword evidence="10" id="KW-1185">Reference proteome</keyword>
<name>A0ABW4FLA8_9PSEU</name>